<sequence length="582" mass="66122">MAYSSELGSTDSALCPSCTFKTENICVSDIDLQIQMQERRLIPLKIYRNSLAPISRLAPEILCRVFDHLRKIPSLLPFKRDPLQWIQATHVCHAWRETALNCPSLWTKLPFEFSDMWTQEMLRRSKSASIYVDLDYTANRPGKPPKLDTALAALGQATRIYSLFIINAHLNTFETLVKALPRSAPELKTLLLLANSHPLNIRYRLPDEVLNEMNQLRFLEVVGCAISWDNHLLNLRSLTGLRIENILPVARPTADQFFSVLSRLAPTLEHLHLGHTFPSSLESTPPNNLGRIMLPRLQEIRLQAFSSLELERFLDAVSFPSSALVYIFCRDSTGGNIPRAFYNAIQPSLSREDAVVLRDLDITSTPDDDIKVTVKLFAVERSSPGYAYTPPRYTLTFAAKWIPDPSHSDKTIVDNFMVNSILALPLSNVTCMTMQWETEYVFPSFEQTVSDILSPVSRLFFEYVIQHIFAALKEPELSGRNFSDAQYTGILMPNLRHLTIRGLYLGIAGQDELLDWLFHFFIWRKKHGAGVSSFDAIDCSEIPPRQLSIIQGLGIAVKRVGQLQEYEDSSEEEEDEDDEDEQ</sequence>
<proteinExistence type="predicted"/>
<dbReference type="SUPFAM" id="SSF81383">
    <property type="entry name" value="F-box domain"/>
    <property type="match status" value="1"/>
</dbReference>
<dbReference type="AlphaFoldDB" id="A0A8H4QHJ1"/>
<organism evidence="1 2">
    <name type="scientific">Agrocybe pediades</name>
    <dbReference type="NCBI Taxonomy" id="84607"/>
    <lineage>
        <taxon>Eukaryota</taxon>
        <taxon>Fungi</taxon>
        <taxon>Dikarya</taxon>
        <taxon>Basidiomycota</taxon>
        <taxon>Agaricomycotina</taxon>
        <taxon>Agaricomycetes</taxon>
        <taxon>Agaricomycetidae</taxon>
        <taxon>Agaricales</taxon>
        <taxon>Agaricineae</taxon>
        <taxon>Strophariaceae</taxon>
        <taxon>Agrocybe</taxon>
    </lineage>
</organism>
<dbReference type="EMBL" id="JAACJL010000058">
    <property type="protein sequence ID" value="KAF4610866.1"/>
    <property type="molecule type" value="Genomic_DNA"/>
</dbReference>
<evidence type="ECO:0000313" key="2">
    <source>
        <dbReference type="Proteomes" id="UP000521872"/>
    </source>
</evidence>
<comment type="caution">
    <text evidence="1">The sequence shown here is derived from an EMBL/GenBank/DDBJ whole genome shotgun (WGS) entry which is preliminary data.</text>
</comment>
<protein>
    <recommendedName>
        <fullName evidence="3">F-box domain-containing protein</fullName>
    </recommendedName>
</protein>
<evidence type="ECO:0008006" key="3">
    <source>
        <dbReference type="Google" id="ProtNLM"/>
    </source>
</evidence>
<evidence type="ECO:0000313" key="1">
    <source>
        <dbReference type="EMBL" id="KAF4610866.1"/>
    </source>
</evidence>
<gene>
    <name evidence="1" type="ORF">D9613_007048</name>
</gene>
<dbReference type="Gene3D" id="3.80.10.10">
    <property type="entry name" value="Ribonuclease Inhibitor"/>
    <property type="match status" value="1"/>
</dbReference>
<dbReference type="Proteomes" id="UP000521872">
    <property type="component" value="Unassembled WGS sequence"/>
</dbReference>
<dbReference type="Gene3D" id="1.20.1280.50">
    <property type="match status" value="1"/>
</dbReference>
<reference evidence="1 2" key="1">
    <citation type="submission" date="2019-12" db="EMBL/GenBank/DDBJ databases">
        <authorList>
            <person name="Floudas D."/>
            <person name="Bentzer J."/>
            <person name="Ahren D."/>
            <person name="Johansson T."/>
            <person name="Persson P."/>
            <person name="Tunlid A."/>
        </authorList>
    </citation>
    <scope>NUCLEOTIDE SEQUENCE [LARGE SCALE GENOMIC DNA]</scope>
    <source>
        <strain evidence="1 2">CBS 102.39</strain>
    </source>
</reference>
<keyword evidence="2" id="KW-1185">Reference proteome</keyword>
<name>A0A8H4QHJ1_9AGAR</name>
<accession>A0A8H4QHJ1</accession>
<dbReference type="InterPro" id="IPR032675">
    <property type="entry name" value="LRR_dom_sf"/>
</dbReference>
<dbReference type="SUPFAM" id="SSF52047">
    <property type="entry name" value="RNI-like"/>
    <property type="match status" value="1"/>
</dbReference>
<dbReference type="InterPro" id="IPR036047">
    <property type="entry name" value="F-box-like_dom_sf"/>
</dbReference>